<keyword evidence="2" id="KW-1185">Reference proteome</keyword>
<evidence type="ECO:0000313" key="1">
    <source>
        <dbReference type="EMBL" id="CEL06978.1"/>
    </source>
</evidence>
<evidence type="ECO:0000313" key="2">
    <source>
        <dbReference type="Proteomes" id="UP000054771"/>
    </source>
</evidence>
<dbReference type="EMBL" id="CDMC01000008">
    <property type="protein sequence ID" value="CEL06978.1"/>
    <property type="molecule type" value="Genomic_DNA"/>
</dbReference>
<accession>A0A0U5G4I5</accession>
<protein>
    <recommendedName>
        <fullName evidence="3">N-acetyltransferase domain-containing protein</fullName>
    </recommendedName>
</protein>
<dbReference type="InterPro" id="IPR016181">
    <property type="entry name" value="Acyl_CoA_acyltransferase"/>
</dbReference>
<gene>
    <name evidence="1" type="ORF">ASPCAL10145</name>
</gene>
<dbReference type="Proteomes" id="UP000054771">
    <property type="component" value="Unassembled WGS sequence"/>
</dbReference>
<name>A0A0U5G4I5_ASPCI</name>
<dbReference type="SUPFAM" id="SSF55729">
    <property type="entry name" value="Acyl-CoA N-acyltransferases (Nat)"/>
    <property type="match status" value="1"/>
</dbReference>
<reference evidence="2" key="1">
    <citation type="journal article" date="2016" name="Genome Announc.">
        <title>Draft genome sequences of fungus Aspergillus calidoustus.</title>
        <authorList>
            <person name="Horn F."/>
            <person name="Linde J."/>
            <person name="Mattern D.J."/>
            <person name="Walther G."/>
            <person name="Guthke R."/>
            <person name="Scherlach K."/>
            <person name="Martin K."/>
            <person name="Brakhage A.A."/>
            <person name="Petzke L."/>
            <person name="Valiante V."/>
        </authorList>
    </citation>
    <scope>NUCLEOTIDE SEQUENCE [LARGE SCALE GENOMIC DNA]</scope>
    <source>
        <strain evidence="2">SF006504</strain>
    </source>
</reference>
<dbReference type="AlphaFoldDB" id="A0A0U5G4I5"/>
<sequence length="79" mass="9307">MWYLYAIYFCINSQVPICGAALRTTHRKHGIGKALIEYVLNKAKSLIIAVTPSYQLLVYLFFKRWGIEDTRHWDFDLPK</sequence>
<organism evidence="1 2">
    <name type="scientific">Aspergillus calidoustus</name>
    <dbReference type="NCBI Taxonomy" id="454130"/>
    <lineage>
        <taxon>Eukaryota</taxon>
        <taxon>Fungi</taxon>
        <taxon>Dikarya</taxon>
        <taxon>Ascomycota</taxon>
        <taxon>Pezizomycotina</taxon>
        <taxon>Eurotiomycetes</taxon>
        <taxon>Eurotiomycetidae</taxon>
        <taxon>Eurotiales</taxon>
        <taxon>Aspergillaceae</taxon>
        <taxon>Aspergillus</taxon>
        <taxon>Aspergillus subgen. Nidulantes</taxon>
    </lineage>
</organism>
<evidence type="ECO:0008006" key="3">
    <source>
        <dbReference type="Google" id="ProtNLM"/>
    </source>
</evidence>
<proteinExistence type="predicted"/>